<evidence type="ECO:0000313" key="5">
    <source>
        <dbReference type="Proteomes" id="UP000320244"/>
    </source>
</evidence>
<dbReference type="EMBL" id="VCQV01000015">
    <property type="protein sequence ID" value="TWP35956.1"/>
    <property type="molecule type" value="Genomic_DNA"/>
</dbReference>
<dbReference type="InterPro" id="IPR028087">
    <property type="entry name" value="Tad_N"/>
</dbReference>
<comment type="caution">
    <text evidence="4">The sequence shown here is derived from an EMBL/GenBank/DDBJ whole genome shotgun (WGS) entry which is preliminary data.</text>
</comment>
<evidence type="ECO:0000256" key="2">
    <source>
        <dbReference type="SAM" id="Phobius"/>
    </source>
</evidence>
<keyword evidence="2" id="KW-0472">Membrane</keyword>
<protein>
    <recommendedName>
        <fullName evidence="3">Putative Flp pilus-assembly TadG-like N-terminal domain-containing protein</fullName>
    </recommendedName>
</protein>
<reference evidence="4 5" key="2">
    <citation type="submission" date="2019-08" db="EMBL/GenBank/DDBJ databases">
        <title>Jejuicoccus antrihumi gen. nov., sp. nov., a new member of the family Dermacoccaceae isolated from a cave.</title>
        <authorList>
            <person name="Schumann P."/>
            <person name="Kim I.S."/>
        </authorList>
    </citation>
    <scope>NUCLEOTIDE SEQUENCE [LARGE SCALE GENOMIC DNA]</scope>
    <source>
        <strain evidence="4 5">C5-26</strain>
    </source>
</reference>
<dbReference type="Pfam" id="PF13400">
    <property type="entry name" value="Tad"/>
    <property type="match status" value="1"/>
</dbReference>
<dbReference type="Proteomes" id="UP000320244">
    <property type="component" value="Unassembled WGS sequence"/>
</dbReference>
<name>A0A563E0B4_9MICO</name>
<feature type="transmembrane region" description="Helical" evidence="2">
    <location>
        <begin position="41"/>
        <end position="62"/>
    </location>
</feature>
<feature type="region of interest" description="Disordered" evidence="1">
    <location>
        <begin position="174"/>
        <end position="211"/>
    </location>
</feature>
<organism evidence="4 5">
    <name type="scientific">Leekyejoonella antrihumi</name>
    <dbReference type="NCBI Taxonomy" id="1660198"/>
    <lineage>
        <taxon>Bacteria</taxon>
        <taxon>Bacillati</taxon>
        <taxon>Actinomycetota</taxon>
        <taxon>Actinomycetes</taxon>
        <taxon>Micrococcales</taxon>
        <taxon>Dermacoccaceae</taxon>
        <taxon>Leekyejoonella</taxon>
    </lineage>
</organism>
<evidence type="ECO:0000256" key="1">
    <source>
        <dbReference type="SAM" id="MobiDB-lite"/>
    </source>
</evidence>
<evidence type="ECO:0000259" key="3">
    <source>
        <dbReference type="Pfam" id="PF13400"/>
    </source>
</evidence>
<accession>A0A563E0B4</accession>
<feature type="compositionally biased region" description="Low complexity" evidence="1">
    <location>
        <begin position="189"/>
        <end position="211"/>
    </location>
</feature>
<proteinExistence type="predicted"/>
<gene>
    <name evidence="4" type="ORF">FGL98_12040</name>
</gene>
<keyword evidence="5" id="KW-1185">Reference proteome</keyword>
<evidence type="ECO:0000313" key="4">
    <source>
        <dbReference type="EMBL" id="TWP35956.1"/>
    </source>
</evidence>
<sequence length="251" mass="25567">MLRQVGGRRRSATGIDVVRADERQDLMGRGGRGGAGESGQVATGLIICTVLGLLTIMFMVMLPEGSAVNQKSGTQNAADAAALAGADGVIKSIVTDLATLPLSAFAPKTFSCGLGETDAARLAASNNAQLTSYCYDWRADQAVVRVQSIRALSGGQHSQAAALAKTGVPWGECAFSSLPKPTPEPTHTPKPTTSGSPSSKPTSSPTSSAPTGPIHLVCGAITIDYTLGPGGRLVLTDPGALSNLLKARLVG</sequence>
<keyword evidence="2" id="KW-1133">Transmembrane helix</keyword>
<keyword evidence="2" id="KW-0812">Transmembrane</keyword>
<dbReference type="AlphaFoldDB" id="A0A563E0B4"/>
<dbReference type="RefSeq" id="WP_146317018.1">
    <property type="nucleotide sequence ID" value="NZ_VCQV01000015.1"/>
</dbReference>
<reference evidence="4 5" key="1">
    <citation type="submission" date="2019-05" db="EMBL/GenBank/DDBJ databases">
        <authorList>
            <person name="Lee S.D."/>
        </authorList>
    </citation>
    <scope>NUCLEOTIDE SEQUENCE [LARGE SCALE GENOMIC DNA]</scope>
    <source>
        <strain evidence="4 5">C5-26</strain>
    </source>
</reference>
<feature type="domain" description="Putative Flp pilus-assembly TadG-like N-terminal" evidence="3">
    <location>
        <begin position="39"/>
        <end position="87"/>
    </location>
</feature>